<feature type="domain" description="Major facilitator superfamily (MFS) profile" evidence="8">
    <location>
        <begin position="20"/>
        <end position="497"/>
    </location>
</feature>
<evidence type="ECO:0000256" key="3">
    <source>
        <dbReference type="ARBA" id="ARBA00022475"/>
    </source>
</evidence>
<evidence type="ECO:0000313" key="10">
    <source>
        <dbReference type="Proteomes" id="UP000199393"/>
    </source>
</evidence>
<keyword evidence="10" id="KW-1185">Reference proteome</keyword>
<dbReference type="InterPro" id="IPR005829">
    <property type="entry name" value="Sugar_transporter_CS"/>
</dbReference>
<organism evidence="9 10">
    <name type="scientific">Micromonospora krabiensis</name>
    <dbReference type="NCBI Taxonomy" id="307121"/>
    <lineage>
        <taxon>Bacteria</taxon>
        <taxon>Bacillati</taxon>
        <taxon>Actinomycetota</taxon>
        <taxon>Actinomycetes</taxon>
        <taxon>Micromonosporales</taxon>
        <taxon>Micromonosporaceae</taxon>
        <taxon>Micromonospora</taxon>
    </lineage>
</organism>
<feature type="transmembrane region" description="Helical" evidence="7">
    <location>
        <begin position="364"/>
        <end position="389"/>
    </location>
</feature>
<evidence type="ECO:0000256" key="4">
    <source>
        <dbReference type="ARBA" id="ARBA00022692"/>
    </source>
</evidence>
<dbReference type="Gene3D" id="1.20.1720.10">
    <property type="entry name" value="Multidrug resistance protein D"/>
    <property type="match status" value="1"/>
</dbReference>
<feature type="transmembrane region" description="Helical" evidence="7">
    <location>
        <begin position="86"/>
        <end position="105"/>
    </location>
</feature>
<evidence type="ECO:0000256" key="7">
    <source>
        <dbReference type="SAM" id="Phobius"/>
    </source>
</evidence>
<dbReference type="CDD" id="cd17321">
    <property type="entry name" value="MFS_MMR_MDR_like"/>
    <property type="match status" value="1"/>
</dbReference>
<dbReference type="InterPro" id="IPR011701">
    <property type="entry name" value="MFS"/>
</dbReference>
<feature type="transmembrane region" description="Helical" evidence="7">
    <location>
        <begin position="58"/>
        <end position="77"/>
    </location>
</feature>
<dbReference type="InterPro" id="IPR004638">
    <property type="entry name" value="EmrB-like"/>
</dbReference>
<dbReference type="PROSITE" id="PS50850">
    <property type="entry name" value="MFS"/>
    <property type="match status" value="1"/>
</dbReference>
<dbReference type="PANTHER" id="PTHR42718:SF42">
    <property type="entry name" value="EXPORT PROTEIN"/>
    <property type="match status" value="1"/>
</dbReference>
<evidence type="ECO:0000313" key="9">
    <source>
        <dbReference type="EMBL" id="SBV24675.1"/>
    </source>
</evidence>
<proteinExistence type="predicted"/>
<dbReference type="Proteomes" id="UP000199393">
    <property type="component" value="Chromosome I"/>
</dbReference>
<evidence type="ECO:0000256" key="1">
    <source>
        <dbReference type="ARBA" id="ARBA00004651"/>
    </source>
</evidence>
<dbReference type="RefSeq" id="WP_157741478.1">
    <property type="nucleotide sequence ID" value="NZ_JBHRWG010000002.1"/>
</dbReference>
<dbReference type="GO" id="GO:0022857">
    <property type="term" value="F:transmembrane transporter activity"/>
    <property type="evidence" value="ECO:0007669"/>
    <property type="project" value="InterPro"/>
</dbReference>
<sequence>MSQPAARQPAASIDRKRWSILAVICFALVMVVIDNTVLNIAIPTLMTELSTTAAEAQWAFTSYLLVLSGFVLVGGVASDRYGRKRVVLVGITLFGTASLAAAFAAEPWHLIAARAVMGFGAALLMPGTLAILMHTFSDAERPKAIGAWMAVAAVGSSGGPILGGFLISHFWWGAVFLINVPISILCLVALVILVPDVPATRNDRIDWIGAVLSVIATVSLVWAITSVPEHGWASADVQVPAVIGVLALAAFIAWELRVESPMLDLGLFRNLRFSAAVLGGLLASFGMAGSLFLLTLHFQLLNGYTPIEASIRLLPLAICTLIGSTAISVIVLQRLGAPLALLSSMSVAAIGLLLIGLLPAEDYLSSLVGLILVGLGTGAAGPVAGTVLMSSIPLQKAGAGSGVSSTIQELGNGLGVAVLGTVLTAFFVTRLPGSLRAEGESSFTDAIGRVSGAAADQVRDAFATGLSFSQIIGAVTVFGGGLAAAALLRMTRSAATPQMPPADELRTPAAKH</sequence>
<feature type="transmembrane region" description="Helical" evidence="7">
    <location>
        <begin position="313"/>
        <end position="332"/>
    </location>
</feature>
<dbReference type="Pfam" id="PF07690">
    <property type="entry name" value="MFS_1"/>
    <property type="match status" value="1"/>
</dbReference>
<dbReference type="PROSITE" id="PS00216">
    <property type="entry name" value="SUGAR_TRANSPORT_1"/>
    <property type="match status" value="1"/>
</dbReference>
<protein>
    <submittedName>
        <fullName evidence="9">Drug resistance transporter, EmrB/QacA subfamily</fullName>
    </submittedName>
</protein>
<dbReference type="InterPro" id="IPR036259">
    <property type="entry name" value="MFS_trans_sf"/>
</dbReference>
<feature type="transmembrane region" description="Helical" evidence="7">
    <location>
        <begin position="111"/>
        <end position="133"/>
    </location>
</feature>
<dbReference type="Gene3D" id="1.20.1250.20">
    <property type="entry name" value="MFS general substrate transporter like domains"/>
    <property type="match status" value="1"/>
</dbReference>
<feature type="transmembrane region" description="Helical" evidence="7">
    <location>
        <begin position="410"/>
        <end position="428"/>
    </location>
</feature>
<feature type="transmembrane region" description="Helical" evidence="7">
    <location>
        <begin position="171"/>
        <end position="193"/>
    </location>
</feature>
<dbReference type="GO" id="GO:0005886">
    <property type="term" value="C:plasma membrane"/>
    <property type="evidence" value="ECO:0007669"/>
    <property type="project" value="UniProtKB-SubCell"/>
</dbReference>
<feature type="transmembrane region" description="Helical" evidence="7">
    <location>
        <begin position="205"/>
        <end position="225"/>
    </location>
</feature>
<reference evidence="10" key="1">
    <citation type="submission" date="2016-06" db="EMBL/GenBank/DDBJ databases">
        <authorList>
            <person name="Varghese N."/>
        </authorList>
    </citation>
    <scope>NUCLEOTIDE SEQUENCE [LARGE SCALE GENOMIC DNA]</scope>
    <source>
        <strain evidence="10">DSM 45344</strain>
    </source>
</reference>
<gene>
    <name evidence="9" type="ORF">GA0070620_0107</name>
</gene>
<feature type="transmembrane region" description="Helical" evidence="7">
    <location>
        <begin position="275"/>
        <end position="301"/>
    </location>
</feature>
<name>A0A1C3MWH2_9ACTN</name>
<keyword evidence="5 7" id="KW-1133">Transmembrane helix</keyword>
<dbReference type="SUPFAM" id="SSF103473">
    <property type="entry name" value="MFS general substrate transporter"/>
    <property type="match status" value="1"/>
</dbReference>
<dbReference type="EMBL" id="LT598496">
    <property type="protein sequence ID" value="SBV24675.1"/>
    <property type="molecule type" value="Genomic_DNA"/>
</dbReference>
<dbReference type="InterPro" id="IPR020846">
    <property type="entry name" value="MFS_dom"/>
</dbReference>
<evidence type="ECO:0000259" key="8">
    <source>
        <dbReference type="PROSITE" id="PS50850"/>
    </source>
</evidence>
<dbReference type="PANTHER" id="PTHR42718">
    <property type="entry name" value="MAJOR FACILITATOR SUPERFAMILY MULTIDRUG TRANSPORTER MFSC"/>
    <property type="match status" value="1"/>
</dbReference>
<comment type="subcellular location">
    <subcellularLocation>
        <location evidence="1">Cell membrane</location>
        <topology evidence="1">Multi-pass membrane protein</topology>
    </subcellularLocation>
</comment>
<feature type="transmembrane region" description="Helical" evidence="7">
    <location>
        <begin position="237"/>
        <end position="254"/>
    </location>
</feature>
<feature type="transmembrane region" description="Helical" evidence="7">
    <location>
        <begin position="468"/>
        <end position="488"/>
    </location>
</feature>
<keyword evidence="6 7" id="KW-0472">Membrane</keyword>
<keyword evidence="3" id="KW-1003">Cell membrane</keyword>
<feature type="transmembrane region" description="Helical" evidence="7">
    <location>
        <begin position="339"/>
        <end position="358"/>
    </location>
</feature>
<evidence type="ECO:0000256" key="5">
    <source>
        <dbReference type="ARBA" id="ARBA00022989"/>
    </source>
</evidence>
<dbReference type="STRING" id="307121.GA0070620_0107"/>
<feature type="transmembrane region" description="Helical" evidence="7">
    <location>
        <begin position="145"/>
        <end position="165"/>
    </location>
</feature>
<feature type="transmembrane region" description="Helical" evidence="7">
    <location>
        <begin position="20"/>
        <end position="46"/>
    </location>
</feature>
<accession>A0A1C3MWH2</accession>
<keyword evidence="4 7" id="KW-0812">Transmembrane</keyword>
<evidence type="ECO:0000256" key="6">
    <source>
        <dbReference type="ARBA" id="ARBA00023136"/>
    </source>
</evidence>
<keyword evidence="2" id="KW-0813">Transport</keyword>
<dbReference type="OrthoDB" id="9781469at2"/>
<dbReference type="AlphaFoldDB" id="A0A1C3MWH2"/>
<evidence type="ECO:0000256" key="2">
    <source>
        <dbReference type="ARBA" id="ARBA00022448"/>
    </source>
</evidence>
<dbReference type="NCBIfam" id="TIGR00711">
    <property type="entry name" value="efflux_EmrB"/>
    <property type="match status" value="1"/>
</dbReference>
<dbReference type="PRINTS" id="PR01036">
    <property type="entry name" value="TCRTETB"/>
</dbReference>